<evidence type="ECO:0000256" key="2">
    <source>
        <dbReference type="ARBA" id="ARBA00006966"/>
    </source>
</evidence>
<dbReference type="CDD" id="cd06502">
    <property type="entry name" value="TA_like"/>
    <property type="match status" value="1"/>
</dbReference>
<sequence length="334" mass="35759">MSIIDLRSDTVTQPTPGMLAAMHAAPTGDDVYGEDPTVNRLEAELATRLGFQAALFVPSGTMSNLLGLMAHCERGEEYIVGQQAHTYKYEGGGAAVLGSIQPQPLEFQPDGTLDLDQVKAAIKPDDFHFARTRLLALENTMQGKVLPLAYLAQARDFTREHGLQLHLDGARLYNAAVKLGVPAGEITQYFDSVSVCLSKGLGAPVGSVLCGSQVYIAKARRLRKMVGGGMRQAGILAAAGLYALDHQVQRLAQDHAHAARLAEGLQAQGYTVEPVQTNMVYVHLDAHAGAFKEFAAARGVTVTAAPRLRMVTHLGVDAQQIEQVVGVFADFARS</sequence>
<dbReference type="NCBIfam" id="NF041359">
    <property type="entry name" value="GntG_guanitoxin"/>
    <property type="match status" value="1"/>
</dbReference>
<accession>A0ABR9BY59</accession>
<dbReference type="RefSeq" id="WP_192067581.1">
    <property type="nucleotide sequence ID" value="NZ_JACYWY010000003.1"/>
</dbReference>
<dbReference type="InterPro" id="IPR015422">
    <property type="entry name" value="PyrdxlP-dep_Trfase_small"/>
</dbReference>
<dbReference type="PANTHER" id="PTHR48097:SF9">
    <property type="entry name" value="L-THREONINE ALDOLASE"/>
    <property type="match status" value="1"/>
</dbReference>
<evidence type="ECO:0000256" key="1">
    <source>
        <dbReference type="ARBA" id="ARBA00001933"/>
    </source>
</evidence>
<dbReference type="PIRSF" id="PIRSF017617">
    <property type="entry name" value="Thr_aldolase"/>
    <property type="match status" value="1"/>
</dbReference>
<keyword evidence="7" id="KW-1185">Reference proteome</keyword>
<dbReference type="InterPro" id="IPR023603">
    <property type="entry name" value="Low_specificity_L-TA-like"/>
</dbReference>
<dbReference type="InterPro" id="IPR015421">
    <property type="entry name" value="PyrdxlP-dep_Trfase_major"/>
</dbReference>
<comment type="subunit">
    <text evidence="3">Homotetramer.</text>
</comment>
<gene>
    <name evidence="6" type="primary">ltaE</name>
    <name evidence="6" type="ORF">IFT38_10885</name>
</gene>
<evidence type="ECO:0000259" key="5">
    <source>
        <dbReference type="Pfam" id="PF01212"/>
    </source>
</evidence>
<dbReference type="NCBIfam" id="NF007825">
    <property type="entry name" value="PRK10534.1"/>
    <property type="match status" value="1"/>
</dbReference>
<dbReference type="GO" id="GO:0016829">
    <property type="term" value="F:lyase activity"/>
    <property type="evidence" value="ECO:0007669"/>
    <property type="project" value="UniProtKB-KW"/>
</dbReference>
<reference evidence="6 7" key="1">
    <citation type="journal article" date="2020" name="FEMS Microbiol. Ecol.">
        <title>Temporal dynamics of bacterial communities during seed development and maturation.</title>
        <authorList>
            <person name="Chesneau G."/>
            <person name="Torres-Cortes G."/>
            <person name="Briand M."/>
            <person name="Darrasse A."/>
            <person name="Preveaux A."/>
            <person name="Marais C."/>
            <person name="Jacques M.A."/>
            <person name="Shade A."/>
            <person name="Barret M."/>
        </authorList>
    </citation>
    <scope>NUCLEOTIDE SEQUENCE [LARGE SCALE GENOMIC DNA]</scope>
    <source>
        <strain evidence="6 7">CFBP13599</strain>
    </source>
</reference>
<comment type="cofactor">
    <cofactor evidence="1">
        <name>pyridoxal 5'-phosphate</name>
        <dbReference type="ChEBI" id="CHEBI:597326"/>
    </cofactor>
</comment>
<evidence type="ECO:0000256" key="3">
    <source>
        <dbReference type="ARBA" id="ARBA00011881"/>
    </source>
</evidence>
<protein>
    <submittedName>
        <fullName evidence="6">Low-specificity L-threonine aldolase</fullName>
        <ecNumber evidence="6">4.1.2.48</ecNumber>
    </submittedName>
</protein>
<evidence type="ECO:0000313" key="7">
    <source>
        <dbReference type="Proteomes" id="UP000620025"/>
    </source>
</evidence>
<comment type="caution">
    <text evidence="6">The sequence shown here is derived from an EMBL/GenBank/DDBJ whole genome shotgun (WGS) entry which is preliminary data.</text>
</comment>
<dbReference type="Gene3D" id="3.40.640.10">
    <property type="entry name" value="Type I PLP-dependent aspartate aminotransferase-like (Major domain)"/>
    <property type="match status" value="1"/>
</dbReference>
<evidence type="ECO:0000313" key="6">
    <source>
        <dbReference type="EMBL" id="MBD8770050.1"/>
    </source>
</evidence>
<dbReference type="Pfam" id="PF01212">
    <property type="entry name" value="Beta_elim_lyase"/>
    <property type="match status" value="1"/>
</dbReference>
<evidence type="ECO:0000256" key="4">
    <source>
        <dbReference type="ARBA" id="ARBA00022898"/>
    </source>
</evidence>
<dbReference type="Gene3D" id="3.90.1150.10">
    <property type="entry name" value="Aspartate Aminotransferase, domain 1"/>
    <property type="match status" value="1"/>
</dbReference>
<dbReference type="InterPro" id="IPR001597">
    <property type="entry name" value="ArAA_b-elim_lyase/Thr_aldolase"/>
</dbReference>
<name>A0ABR9BY59_9PSED</name>
<dbReference type="PANTHER" id="PTHR48097">
    <property type="entry name" value="L-THREONINE ALDOLASE-RELATED"/>
    <property type="match status" value="1"/>
</dbReference>
<dbReference type="InterPro" id="IPR015424">
    <property type="entry name" value="PyrdxlP-dep_Trfase"/>
</dbReference>
<feature type="domain" description="Aromatic amino acid beta-eliminating lyase/threonine aldolase" evidence="5">
    <location>
        <begin position="5"/>
        <end position="285"/>
    </location>
</feature>
<dbReference type="EC" id="4.1.2.48" evidence="6"/>
<dbReference type="Proteomes" id="UP000620025">
    <property type="component" value="Unassembled WGS sequence"/>
</dbReference>
<keyword evidence="6" id="KW-0456">Lyase</keyword>
<dbReference type="SUPFAM" id="SSF53383">
    <property type="entry name" value="PLP-dependent transferases"/>
    <property type="match status" value="1"/>
</dbReference>
<organism evidence="6 7">
    <name type="scientific">Pseudomonas coleopterorum</name>
    <dbReference type="NCBI Taxonomy" id="1605838"/>
    <lineage>
        <taxon>Bacteria</taxon>
        <taxon>Pseudomonadati</taxon>
        <taxon>Pseudomonadota</taxon>
        <taxon>Gammaproteobacteria</taxon>
        <taxon>Pseudomonadales</taxon>
        <taxon>Pseudomonadaceae</taxon>
        <taxon>Pseudomonas</taxon>
    </lineage>
</organism>
<proteinExistence type="inferred from homology"/>
<dbReference type="EMBL" id="JACYWZ010000004">
    <property type="protein sequence ID" value="MBD8770050.1"/>
    <property type="molecule type" value="Genomic_DNA"/>
</dbReference>
<comment type="similarity">
    <text evidence="2">Belongs to the threonine aldolase family.</text>
</comment>
<keyword evidence="4" id="KW-0663">Pyridoxal phosphate</keyword>